<dbReference type="AlphaFoldDB" id="A0AAJ0FH45"/>
<dbReference type="Gene3D" id="3.40.50.1820">
    <property type="entry name" value="alpha/beta hydrolase"/>
    <property type="match status" value="1"/>
</dbReference>
<dbReference type="RefSeq" id="XP_060277972.1">
    <property type="nucleotide sequence ID" value="XM_060423556.1"/>
</dbReference>
<dbReference type="InterPro" id="IPR013094">
    <property type="entry name" value="AB_hydrolase_3"/>
</dbReference>
<evidence type="ECO:0000259" key="2">
    <source>
        <dbReference type="Pfam" id="PF07859"/>
    </source>
</evidence>
<keyword evidence="4" id="KW-1185">Reference proteome</keyword>
<reference evidence="3" key="1">
    <citation type="submission" date="2023-06" db="EMBL/GenBank/DDBJ databases">
        <title>Genome-scale phylogeny and comparative genomics of the fungal order Sordariales.</title>
        <authorList>
            <consortium name="Lawrence Berkeley National Laboratory"/>
            <person name="Hensen N."/>
            <person name="Bonometti L."/>
            <person name="Westerberg I."/>
            <person name="Brannstrom I.O."/>
            <person name="Guillou S."/>
            <person name="Cros-Aarteil S."/>
            <person name="Calhoun S."/>
            <person name="Haridas S."/>
            <person name="Kuo A."/>
            <person name="Mondo S."/>
            <person name="Pangilinan J."/>
            <person name="Riley R."/>
            <person name="Labutti K."/>
            <person name="Andreopoulos B."/>
            <person name="Lipzen A."/>
            <person name="Chen C."/>
            <person name="Yanf M."/>
            <person name="Daum C."/>
            <person name="Ng V."/>
            <person name="Clum A."/>
            <person name="Steindorff A."/>
            <person name="Ohm R."/>
            <person name="Martin F."/>
            <person name="Silar P."/>
            <person name="Natvig D."/>
            <person name="Lalanne C."/>
            <person name="Gautier V."/>
            <person name="Ament-Velasquez S.L."/>
            <person name="Kruys A."/>
            <person name="Hutchinson M.I."/>
            <person name="Powell A.J."/>
            <person name="Barry K."/>
            <person name="Miller A.N."/>
            <person name="Grigoriev I.V."/>
            <person name="Debuchy R."/>
            <person name="Gladieux P."/>
            <person name="Thoren M.H."/>
            <person name="Johannesson H."/>
        </authorList>
    </citation>
    <scope>NUCLEOTIDE SEQUENCE</scope>
    <source>
        <strain evidence="3">8032-3</strain>
    </source>
</reference>
<name>A0AAJ0FH45_9PEZI</name>
<dbReference type="SUPFAM" id="SSF53474">
    <property type="entry name" value="alpha/beta-Hydrolases"/>
    <property type="match status" value="1"/>
</dbReference>
<gene>
    <name evidence="3" type="ORF">QBC33DRAFT_317657</name>
</gene>
<comment type="caution">
    <text evidence="3">The sequence shown here is derived from an EMBL/GenBank/DDBJ whole genome shotgun (WGS) entry which is preliminary data.</text>
</comment>
<dbReference type="InterPro" id="IPR029058">
    <property type="entry name" value="AB_hydrolase_fold"/>
</dbReference>
<dbReference type="Proteomes" id="UP001244011">
    <property type="component" value="Unassembled WGS sequence"/>
</dbReference>
<dbReference type="InterPro" id="IPR050300">
    <property type="entry name" value="GDXG_lipolytic_enzyme"/>
</dbReference>
<dbReference type="Pfam" id="PF07859">
    <property type="entry name" value="Abhydrolase_3"/>
    <property type="match status" value="1"/>
</dbReference>
<dbReference type="EMBL" id="MU839052">
    <property type="protein sequence ID" value="KAK1761759.1"/>
    <property type="molecule type" value="Genomic_DNA"/>
</dbReference>
<dbReference type="GO" id="GO:0016787">
    <property type="term" value="F:hydrolase activity"/>
    <property type="evidence" value="ECO:0007669"/>
    <property type="project" value="UniProtKB-KW"/>
</dbReference>
<dbReference type="PANTHER" id="PTHR48081:SF8">
    <property type="entry name" value="ALPHA_BETA HYDROLASE FOLD-3 DOMAIN-CONTAINING PROTEIN-RELATED"/>
    <property type="match status" value="1"/>
</dbReference>
<dbReference type="PANTHER" id="PTHR48081">
    <property type="entry name" value="AB HYDROLASE SUPERFAMILY PROTEIN C4A8.06C"/>
    <property type="match status" value="1"/>
</dbReference>
<sequence>MCDFSCYGGASEEWLAVADSLPPPPPADMPLTEVVRLNNEKREIMAAEAMESLRPKVHIRDYSIPTRDGSSVEGRSYRPVSADAATRLPVYIHLHGGGYMFGSLSSEDAICSRIALNAQVVVLNVNYRHTPEHTYPTAWHDVQDAFEWAHAHIDDLGGDGQKLLIGGISAGSTLAASLTLEQHLGRVAANLPRVAGQVLMVPSLSNIGWHEPQVGQLKDPSVSSYKENENAPILPVKMIHFFTSLLKIENVEAEGTKLNPGNATPEQVVGLPPTIFGVAGLDPLRDEGLLYAKMLAEAGVPTDINVFVGLPHAFAMVGDKLSATKRWNEVMENGIQWALTKPRATKEFTVKT</sequence>
<accession>A0AAJ0FH45</accession>
<evidence type="ECO:0000313" key="3">
    <source>
        <dbReference type="EMBL" id="KAK1761759.1"/>
    </source>
</evidence>
<keyword evidence="1 3" id="KW-0378">Hydrolase</keyword>
<feature type="domain" description="Alpha/beta hydrolase fold-3" evidence="2">
    <location>
        <begin position="92"/>
        <end position="315"/>
    </location>
</feature>
<protein>
    <submittedName>
        <fullName evidence="3">Alpha/Beta hydrolase protein</fullName>
    </submittedName>
</protein>
<evidence type="ECO:0000313" key="4">
    <source>
        <dbReference type="Proteomes" id="UP001244011"/>
    </source>
</evidence>
<evidence type="ECO:0000256" key="1">
    <source>
        <dbReference type="ARBA" id="ARBA00022801"/>
    </source>
</evidence>
<organism evidence="3 4">
    <name type="scientific">Phialemonium atrogriseum</name>
    <dbReference type="NCBI Taxonomy" id="1093897"/>
    <lineage>
        <taxon>Eukaryota</taxon>
        <taxon>Fungi</taxon>
        <taxon>Dikarya</taxon>
        <taxon>Ascomycota</taxon>
        <taxon>Pezizomycotina</taxon>
        <taxon>Sordariomycetes</taxon>
        <taxon>Sordariomycetidae</taxon>
        <taxon>Cephalothecales</taxon>
        <taxon>Cephalothecaceae</taxon>
        <taxon>Phialemonium</taxon>
    </lineage>
</organism>
<dbReference type="GeneID" id="85306743"/>
<proteinExistence type="predicted"/>